<dbReference type="RefSeq" id="WP_345523827.1">
    <property type="nucleotide sequence ID" value="NZ_BAABKM010000005.1"/>
</dbReference>
<dbReference type="PIRSF" id="PIRSF000193">
    <property type="entry name" value="Pyrrol-5-carb_rd"/>
    <property type="match status" value="1"/>
</dbReference>
<evidence type="ECO:0000259" key="2">
    <source>
        <dbReference type="Pfam" id="PF03807"/>
    </source>
</evidence>
<dbReference type="SUPFAM" id="SSF48179">
    <property type="entry name" value="6-phosphogluconate dehydrogenase C-terminal domain-like"/>
    <property type="match status" value="1"/>
</dbReference>
<gene>
    <name evidence="3" type="ORF">GCM10023349_43620</name>
</gene>
<evidence type="ECO:0000313" key="3">
    <source>
        <dbReference type="EMBL" id="GAA4718871.1"/>
    </source>
</evidence>
<dbReference type="Gene3D" id="1.10.3730.10">
    <property type="entry name" value="ProC C-terminal domain-like"/>
    <property type="match status" value="1"/>
</dbReference>
<accession>A0ABP8Y2K3</accession>
<comment type="caution">
    <text evidence="3">The sequence shown here is derived from an EMBL/GenBank/DDBJ whole genome shotgun (WGS) entry which is preliminary data.</text>
</comment>
<dbReference type="Proteomes" id="UP001499974">
    <property type="component" value="Unassembled WGS sequence"/>
</dbReference>
<dbReference type="InterPro" id="IPR008927">
    <property type="entry name" value="6-PGluconate_DH-like_C_sf"/>
</dbReference>
<dbReference type="InterPro" id="IPR000304">
    <property type="entry name" value="Pyrroline-COOH_reductase"/>
</dbReference>
<evidence type="ECO:0000313" key="4">
    <source>
        <dbReference type="Proteomes" id="UP001499974"/>
    </source>
</evidence>
<evidence type="ECO:0000256" key="1">
    <source>
        <dbReference type="ARBA" id="ARBA00005525"/>
    </source>
</evidence>
<dbReference type="InterPro" id="IPR028939">
    <property type="entry name" value="P5C_Rdtase_cat_N"/>
</dbReference>
<sequence>MTSYGFIGVGSIAAAMVVGLCDGVTDAPEVVLSPRGAERSAELAGRLPTVRVATDNQGVVDAADVVVVCLLPGDAAESLAGLTFRADQSVVSAVAGLDLAHLSEVVAPAREVARSVPLPAVASRDSVTPVHPGGAAVEEFFGRLGGSLVIQDELAYESVAAASATVAAYFGYLGAVADWLSGRGIPGPEARRYVANTFAALSVELGAPGADFTALAQAHSTPGGLNEQFARDLGTAGVYDAVRDGLDAVLARITAG</sequence>
<reference evidence="4" key="1">
    <citation type="journal article" date="2019" name="Int. J. Syst. Evol. Microbiol.">
        <title>The Global Catalogue of Microorganisms (GCM) 10K type strain sequencing project: providing services to taxonomists for standard genome sequencing and annotation.</title>
        <authorList>
            <consortium name="The Broad Institute Genomics Platform"/>
            <consortium name="The Broad Institute Genome Sequencing Center for Infectious Disease"/>
            <person name="Wu L."/>
            <person name="Ma J."/>
        </authorList>
    </citation>
    <scope>NUCLEOTIDE SEQUENCE [LARGE SCALE GENOMIC DNA]</scope>
    <source>
        <strain evidence="4">JCM 18531</strain>
    </source>
</reference>
<dbReference type="PANTHER" id="PTHR11645">
    <property type="entry name" value="PYRROLINE-5-CARBOXYLATE REDUCTASE"/>
    <property type="match status" value="1"/>
</dbReference>
<protein>
    <submittedName>
        <fullName evidence="3">Pyrroline-5-carboxylate reductase</fullName>
    </submittedName>
</protein>
<dbReference type="SUPFAM" id="SSF51735">
    <property type="entry name" value="NAD(P)-binding Rossmann-fold domains"/>
    <property type="match status" value="1"/>
</dbReference>
<dbReference type="InterPro" id="IPR036291">
    <property type="entry name" value="NAD(P)-bd_dom_sf"/>
</dbReference>
<dbReference type="Gene3D" id="3.40.50.720">
    <property type="entry name" value="NAD(P)-binding Rossmann-like Domain"/>
    <property type="match status" value="1"/>
</dbReference>
<keyword evidence="4" id="KW-1185">Reference proteome</keyword>
<comment type="similarity">
    <text evidence="1">Belongs to the pyrroline-5-carboxylate reductase family.</text>
</comment>
<proteinExistence type="inferred from homology"/>
<dbReference type="PANTHER" id="PTHR11645:SF13">
    <property type="entry name" value="PYRROLINE-5-CARBOXYLATE REDUCTASE CATALYTIC N-TERMINAL DOMAIN-CONTAINING PROTEIN"/>
    <property type="match status" value="1"/>
</dbReference>
<dbReference type="Pfam" id="PF03807">
    <property type="entry name" value="F420_oxidored"/>
    <property type="match status" value="1"/>
</dbReference>
<dbReference type="EMBL" id="BAABKM010000005">
    <property type="protein sequence ID" value="GAA4718871.1"/>
    <property type="molecule type" value="Genomic_DNA"/>
</dbReference>
<name>A0ABP8Y2K3_9ACTN</name>
<organism evidence="3 4">
    <name type="scientific">Nocardioides conyzicola</name>
    <dbReference type="NCBI Taxonomy" id="1651781"/>
    <lineage>
        <taxon>Bacteria</taxon>
        <taxon>Bacillati</taxon>
        <taxon>Actinomycetota</taxon>
        <taxon>Actinomycetes</taxon>
        <taxon>Propionibacteriales</taxon>
        <taxon>Nocardioidaceae</taxon>
        <taxon>Nocardioides</taxon>
    </lineage>
</organism>
<feature type="domain" description="Pyrroline-5-carboxylate reductase catalytic N-terminal" evidence="2">
    <location>
        <begin position="4"/>
        <end position="96"/>
    </location>
</feature>